<evidence type="ECO:0000256" key="7">
    <source>
        <dbReference type="ARBA" id="ARBA00022645"/>
    </source>
</evidence>
<dbReference type="SUPFAM" id="SSF53187">
    <property type="entry name" value="Zn-dependent exopeptidases"/>
    <property type="match status" value="1"/>
</dbReference>
<keyword evidence="10 21" id="KW-0732">Signal</keyword>
<keyword evidence="9" id="KW-0479">Metal-binding</keyword>
<evidence type="ECO:0000256" key="11">
    <source>
        <dbReference type="ARBA" id="ARBA00022801"/>
    </source>
</evidence>
<evidence type="ECO:0000256" key="8">
    <source>
        <dbReference type="ARBA" id="ARBA00022670"/>
    </source>
</evidence>
<evidence type="ECO:0000256" key="18">
    <source>
        <dbReference type="ARBA" id="ARBA00023228"/>
    </source>
</evidence>
<evidence type="ECO:0000256" key="5">
    <source>
        <dbReference type="ARBA" id="ARBA00014116"/>
    </source>
</evidence>
<keyword evidence="6" id="KW-0964">Secreted</keyword>
<evidence type="ECO:0000313" key="24">
    <source>
        <dbReference type="Proteomes" id="UP001374803"/>
    </source>
</evidence>
<evidence type="ECO:0000256" key="2">
    <source>
        <dbReference type="ARBA" id="ARBA00004371"/>
    </source>
</evidence>
<organism evidence="23 24">
    <name type="scientific">Pendulispora rubella</name>
    <dbReference type="NCBI Taxonomy" id="2741070"/>
    <lineage>
        <taxon>Bacteria</taxon>
        <taxon>Pseudomonadati</taxon>
        <taxon>Myxococcota</taxon>
        <taxon>Myxococcia</taxon>
        <taxon>Myxococcales</taxon>
        <taxon>Sorangiineae</taxon>
        <taxon>Pendulisporaceae</taxon>
        <taxon>Pendulispora</taxon>
    </lineage>
</organism>
<feature type="signal peptide" evidence="21">
    <location>
        <begin position="1"/>
        <end position="19"/>
    </location>
</feature>
<keyword evidence="18" id="KW-0458">Lysosome</keyword>
<evidence type="ECO:0000256" key="16">
    <source>
        <dbReference type="ARBA" id="ARBA00023145"/>
    </source>
</evidence>
<dbReference type="InterPro" id="IPR007484">
    <property type="entry name" value="Peptidase_M28"/>
</dbReference>
<keyword evidence="11" id="KW-0378">Hydrolase</keyword>
<comment type="subcellular location">
    <subcellularLocation>
        <location evidence="1">Endoplasmic reticulum</location>
    </subcellularLocation>
    <subcellularLocation>
        <location evidence="3">Golgi apparatus</location>
    </subcellularLocation>
    <subcellularLocation>
        <location evidence="2">Lysosome</location>
    </subcellularLocation>
    <subcellularLocation>
        <location evidence="4">Secreted</location>
    </subcellularLocation>
</comment>
<dbReference type="Gene3D" id="3.40.630.10">
    <property type="entry name" value="Zn peptidases"/>
    <property type="match status" value="1"/>
</dbReference>
<dbReference type="InterPro" id="IPR039866">
    <property type="entry name" value="CPQ"/>
</dbReference>
<proteinExistence type="predicted"/>
<evidence type="ECO:0000256" key="3">
    <source>
        <dbReference type="ARBA" id="ARBA00004555"/>
    </source>
</evidence>
<evidence type="ECO:0000256" key="4">
    <source>
        <dbReference type="ARBA" id="ARBA00004613"/>
    </source>
</evidence>
<dbReference type="PROSITE" id="PS51257">
    <property type="entry name" value="PROKAR_LIPOPROTEIN"/>
    <property type="match status" value="1"/>
</dbReference>
<dbReference type="PANTHER" id="PTHR12053">
    <property type="entry name" value="PROTEASE FAMILY M28 PLASMA GLUTAMATE CARBOXYPEPTIDASE-RELATED"/>
    <property type="match status" value="1"/>
</dbReference>
<evidence type="ECO:0000256" key="6">
    <source>
        <dbReference type="ARBA" id="ARBA00022525"/>
    </source>
</evidence>
<keyword evidence="15" id="KW-0482">Metalloprotease</keyword>
<evidence type="ECO:0000259" key="22">
    <source>
        <dbReference type="Pfam" id="PF04389"/>
    </source>
</evidence>
<evidence type="ECO:0000256" key="19">
    <source>
        <dbReference type="ARBA" id="ARBA00025833"/>
    </source>
</evidence>
<evidence type="ECO:0000256" key="10">
    <source>
        <dbReference type="ARBA" id="ARBA00022729"/>
    </source>
</evidence>
<keyword evidence="24" id="KW-1185">Reference proteome</keyword>
<evidence type="ECO:0000256" key="13">
    <source>
        <dbReference type="ARBA" id="ARBA00022833"/>
    </source>
</evidence>
<keyword evidence="17" id="KW-0325">Glycoprotein</keyword>
<dbReference type="PANTHER" id="PTHR12053:SF3">
    <property type="entry name" value="CARBOXYPEPTIDASE Q"/>
    <property type="match status" value="1"/>
</dbReference>
<evidence type="ECO:0000256" key="9">
    <source>
        <dbReference type="ARBA" id="ARBA00022723"/>
    </source>
</evidence>
<dbReference type="Proteomes" id="UP001374803">
    <property type="component" value="Chromosome"/>
</dbReference>
<evidence type="ECO:0000256" key="1">
    <source>
        <dbReference type="ARBA" id="ARBA00004240"/>
    </source>
</evidence>
<evidence type="ECO:0000256" key="20">
    <source>
        <dbReference type="ARBA" id="ARBA00033328"/>
    </source>
</evidence>
<evidence type="ECO:0000256" key="12">
    <source>
        <dbReference type="ARBA" id="ARBA00022824"/>
    </source>
</evidence>
<accession>A0ABZ2LLF9</accession>
<keyword evidence="12" id="KW-0256">Endoplasmic reticulum</keyword>
<comment type="subunit">
    <text evidence="19">Homodimer. The monomeric form is inactive while the homodimer is active.</text>
</comment>
<gene>
    <name evidence="23" type="ORF">LVJ94_16260</name>
</gene>
<keyword evidence="16" id="KW-0865">Zymogen</keyword>
<reference evidence="23" key="1">
    <citation type="submission" date="2021-12" db="EMBL/GenBank/DDBJ databases">
        <title>Discovery of the Pendulisporaceae a myxobacterial family with distinct sporulation behavior and unique specialized metabolism.</title>
        <authorList>
            <person name="Garcia R."/>
            <person name="Popoff A."/>
            <person name="Bader C.D."/>
            <person name="Loehr J."/>
            <person name="Walesch S."/>
            <person name="Walt C."/>
            <person name="Boldt J."/>
            <person name="Bunk B."/>
            <person name="Haeckl F.J.F.P.J."/>
            <person name="Gunesch A.P."/>
            <person name="Birkelbach J."/>
            <person name="Nuebel U."/>
            <person name="Pietschmann T."/>
            <person name="Bach T."/>
            <person name="Mueller R."/>
        </authorList>
    </citation>
    <scope>NUCLEOTIDE SEQUENCE</scope>
    <source>
        <strain evidence="23">MSr11367</strain>
    </source>
</reference>
<keyword evidence="7" id="KW-0121">Carboxypeptidase</keyword>
<protein>
    <recommendedName>
        <fullName evidence="5">Carboxypeptidase Q</fullName>
    </recommendedName>
    <alternativeName>
        <fullName evidence="20">Plasma glutamate carboxypeptidase</fullName>
    </alternativeName>
</protein>
<feature type="domain" description="Peptidase M28" evidence="22">
    <location>
        <begin position="268"/>
        <end position="450"/>
    </location>
</feature>
<evidence type="ECO:0000256" key="14">
    <source>
        <dbReference type="ARBA" id="ARBA00023034"/>
    </source>
</evidence>
<evidence type="ECO:0000256" key="17">
    <source>
        <dbReference type="ARBA" id="ARBA00023180"/>
    </source>
</evidence>
<keyword evidence="8" id="KW-0645">Protease</keyword>
<dbReference type="Pfam" id="PF04389">
    <property type="entry name" value="Peptidase_M28"/>
    <property type="match status" value="1"/>
</dbReference>
<name>A0ABZ2LLF9_9BACT</name>
<dbReference type="Gene3D" id="3.50.30.30">
    <property type="match status" value="1"/>
</dbReference>
<sequence length="469" mass="48814">MRPPAATLLLALIASCTHSSPPPSQAEAADDATRAARSSLDERIARLRDDALASHAALDFIRDLTRDVGARPAGSSNDAKAVAWAEKRLVAEGFASVHREIVTVKHWERGPAAGAILAAKGKKLPLELLALGGSAATPAGGVDAEVVRASSLAEAEALGPNALAGKVLFLDVPTARDRDGSGYGRSWSSRVLGSQVAADRGAAALIVRSLATDSSLPHTGNTHSRTLASVAVSGASADLLRDTLKQDPKAKVHLEVAARTSPDAESANVVGEIRGRERPDEVVLLGAHLDSWDVGEGATDDAAGCAIVTQAARLLAKHAPRRTVRVVLFAAEEIGAMGGAAYARTHANEVEHIVLAMEADAGEGRVLGFRAHVPPARAVPVARIASFLAPLGIEAWPGELEDGGADVQPLQDKGVPVVRLHQNMNAYFDVHHAKSDVFTHIDPSALPQVVAAYAITAYAAAELDAPSRR</sequence>
<dbReference type="EMBL" id="CP089983">
    <property type="protein sequence ID" value="WXB10723.1"/>
    <property type="molecule type" value="Genomic_DNA"/>
</dbReference>
<evidence type="ECO:0000313" key="23">
    <source>
        <dbReference type="EMBL" id="WXB10723.1"/>
    </source>
</evidence>
<keyword evidence="14" id="KW-0333">Golgi apparatus</keyword>
<dbReference type="RefSeq" id="WP_394840389.1">
    <property type="nucleotide sequence ID" value="NZ_CP089929.1"/>
</dbReference>
<evidence type="ECO:0000256" key="21">
    <source>
        <dbReference type="SAM" id="SignalP"/>
    </source>
</evidence>
<keyword evidence="13" id="KW-0862">Zinc</keyword>
<evidence type="ECO:0000256" key="15">
    <source>
        <dbReference type="ARBA" id="ARBA00023049"/>
    </source>
</evidence>
<feature type="chain" id="PRO_5045191837" description="Carboxypeptidase Q" evidence="21">
    <location>
        <begin position="20"/>
        <end position="469"/>
    </location>
</feature>